<feature type="domain" description="FAD dependent oxidoreductase" evidence="2">
    <location>
        <begin position="4"/>
        <end position="335"/>
    </location>
</feature>
<protein>
    <submittedName>
        <fullName evidence="3">FAD-binding oxidoreductase</fullName>
    </submittedName>
</protein>
<sequence length="359" mass="37560">MTYDIAIVGAGIAGASLAAALAPDARVLLLEAEDQAGYHATGRSAAFWSETYGGPDIQPLTSASGPALRDGGFLDPLGSLHIGRAEDAANIDAFLAAFEGTAVPLSHVDPAAFVPGLRPQWTLGVHEPSCAYIDVAALHASYLAAFRRAGGTIATRAGLEAAHRADGVWTIATPSGIYRATVLVDAAGAWADPVAVRAGAAPLGIQPYRRTMAQLRTHPAPTDALPHVADISGRFYFKPEAGGRLWLSPHDETPVDPCDAAPEELDVAMAVDRFEQVVDWQVAAVERSWAGLRSFAPDRLPVYGFDSVVPAFFWCAGQGGFGIQTAPAGAALAASLLLGRSLPDGLERVDADRYAPARF</sequence>
<dbReference type="PANTHER" id="PTHR13847">
    <property type="entry name" value="SARCOSINE DEHYDROGENASE-RELATED"/>
    <property type="match status" value="1"/>
</dbReference>
<dbReference type="EMBL" id="BAAAES010000008">
    <property type="protein sequence ID" value="GAA0668111.1"/>
    <property type="molecule type" value="Genomic_DNA"/>
</dbReference>
<dbReference type="Gene3D" id="3.50.50.60">
    <property type="entry name" value="FAD/NAD(P)-binding domain"/>
    <property type="match status" value="1"/>
</dbReference>
<comment type="caution">
    <text evidence="3">The sequence shown here is derived from an EMBL/GenBank/DDBJ whole genome shotgun (WGS) entry which is preliminary data.</text>
</comment>
<evidence type="ECO:0000256" key="1">
    <source>
        <dbReference type="ARBA" id="ARBA00023002"/>
    </source>
</evidence>
<proteinExistence type="predicted"/>
<dbReference type="InterPro" id="IPR006076">
    <property type="entry name" value="FAD-dep_OxRdtase"/>
</dbReference>
<evidence type="ECO:0000259" key="2">
    <source>
        <dbReference type="Pfam" id="PF01266"/>
    </source>
</evidence>
<evidence type="ECO:0000313" key="3">
    <source>
        <dbReference type="EMBL" id="GAA0668111.1"/>
    </source>
</evidence>
<evidence type="ECO:0000313" key="4">
    <source>
        <dbReference type="Proteomes" id="UP001500238"/>
    </source>
</evidence>
<keyword evidence="4" id="KW-1185">Reference proteome</keyword>
<dbReference type="Proteomes" id="UP001500238">
    <property type="component" value="Unassembled WGS sequence"/>
</dbReference>
<accession>A0ABP3SX90</accession>
<organism evidence="3 4">
    <name type="scientific">Sphingomonas insulae</name>
    <dbReference type="NCBI Taxonomy" id="424800"/>
    <lineage>
        <taxon>Bacteria</taxon>
        <taxon>Pseudomonadati</taxon>
        <taxon>Pseudomonadota</taxon>
        <taxon>Alphaproteobacteria</taxon>
        <taxon>Sphingomonadales</taxon>
        <taxon>Sphingomonadaceae</taxon>
        <taxon>Sphingomonas</taxon>
    </lineage>
</organism>
<dbReference type="SUPFAM" id="SSF51905">
    <property type="entry name" value="FAD/NAD(P)-binding domain"/>
    <property type="match status" value="1"/>
</dbReference>
<dbReference type="PANTHER" id="PTHR13847:SF287">
    <property type="entry name" value="FAD-DEPENDENT OXIDOREDUCTASE DOMAIN-CONTAINING PROTEIN 1"/>
    <property type="match status" value="1"/>
</dbReference>
<dbReference type="Pfam" id="PF01266">
    <property type="entry name" value="DAO"/>
    <property type="match status" value="1"/>
</dbReference>
<keyword evidence="1" id="KW-0560">Oxidoreductase</keyword>
<dbReference type="RefSeq" id="WP_163959330.1">
    <property type="nucleotide sequence ID" value="NZ_BAAAES010000008.1"/>
</dbReference>
<gene>
    <name evidence="3" type="ORF">GCM10009102_17840</name>
</gene>
<dbReference type="InterPro" id="IPR036188">
    <property type="entry name" value="FAD/NAD-bd_sf"/>
</dbReference>
<dbReference type="Gene3D" id="3.30.9.10">
    <property type="entry name" value="D-Amino Acid Oxidase, subunit A, domain 2"/>
    <property type="match status" value="1"/>
</dbReference>
<reference evidence="4" key="1">
    <citation type="journal article" date="2019" name="Int. J. Syst. Evol. Microbiol.">
        <title>The Global Catalogue of Microorganisms (GCM) 10K type strain sequencing project: providing services to taxonomists for standard genome sequencing and annotation.</title>
        <authorList>
            <consortium name="The Broad Institute Genomics Platform"/>
            <consortium name="The Broad Institute Genome Sequencing Center for Infectious Disease"/>
            <person name="Wu L."/>
            <person name="Ma J."/>
        </authorList>
    </citation>
    <scope>NUCLEOTIDE SEQUENCE [LARGE SCALE GENOMIC DNA]</scope>
    <source>
        <strain evidence="4">JCM 14603</strain>
    </source>
</reference>
<name>A0ABP3SX90_9SPHN</name>